<dbReference type="InParanoid" id="A0A218Z405"/>
<name>A0A218Z405_9HELO</name>
<feature type="region of interest" description="Disordered" evidence="1">
    <location>
        <begin position="1"/>
        <end position="54"/>
    </location>
</feature>
<dbReference type="EMBL" id="MZNU01000241">
    <property type="protein sequence ID" value="OWP02243.1"/>
    <property type="molecule type" value="Genomic_DNA"/>
</dbReference>
<sequence>MAGDADVEIKQEHKKKVNLNDASGAEHKGNDDTATAILKKKKKPNSLMQGHRCY</sequence>
<evidence type="ECO:0000256" key="1">
    <source>
        <dbReference type="SAM" id="MobiDB-lite"/>
    </source>
</evidence>
<protein>
    <submittedName>
        <fullName evidence="2">Cell division control protein</fullName>
    </submittedName>
</protein>
<reference evidence="2" key="1">
    <citation type="submission" date="2017-04" db="EMBL/GenBank/DDBJ databases">
        <title>Draft genome sequence of Marssonina coronaria NL1: causal agent of apple blotch.</title>
        <authorList>
            <person name="Cheng Q."/>
        </authorList>
    </citation>
    <scope>NUCLEOTIDE SEQUENCE [LARGE SCALE GENOMIC DNA]</scope>
    <source>
        <strain evidence="2">NL1</strain>
    </source>
</reference>
<keyword evidence="2" id="KW-0131">Cell cycle</keyword>
<dbReference type="Proteomes" id="UP000242519">
    <property type="component" value="Unassembled WGS sequence"/>
</dbReference>
<accession>A0A218Z405</accession>
<organism evidence="2 3">
    <name type="scientific">Diplocarpon coronariae</name>
    <dbReference type="NCBI Taxonomy" id="2795749"/>
    <lineage>
        <taxon>Eukaryota</taxon>
        <taxon>Fungi</taxon>
        <taxon>Dikarya</taxon>
        <taxon>Ascomycota</taxon>
        <taxon>Pezizomycotina</taxon>
        <taxon>Leotiomycetes</taxon>
        <taxon>Helotiales</taxon>
        <taxon>Drepanopezizaceae</taxon>
        <taxon>Diplocarpon</taxon>
    </lineage>
</organism>
<proteinExistence type="predicted"/>
<evidence type="ECO:0000313" key="2">
    <source>
        <dbReference type="EMBL" id="OWP02243.1"/>
    </source>
</evidence>
<dbReference type="GO" id="GO:0051301">
    <property type="term" value="P:cell division"/>
    <property type="evidence" value="ECO:0007669"/>
    <property type="project" value="UniProtKB-KW"/>
</dbReference>
<dbReference type="STRING" id="503106.A0A218Z405"/>
<gene>
    <name evidence="2" type="ORF">B2J93_1031</name>
</gene>
<dbReference type="AlphaFoldDB" id="A0A218Z405"/>
<dbReference type="OrthoDB" id="27435at2759"/>
<comment type="caution">
    <text evidence="2">The sequence shown here is derived from an EMBL/GenBank/DDBJ whole genome shotgun (WGS) entry which is preliminary data.</text>
</comment>
<evidence type="ECO:0000313" key="3">
    <source>
        <dbReference type="Proteomes" id="UP000242519"/>
    </source>
</evidence>
<keyword evidence="2" id="KW-0132">Cell division</keyword>
<keyword evidence="3" id="KW-1185">Reference proteome</keyword>